<dbReference type="EMBL" id="JABSND010000181">
    <property type="protein sequence ID" value="KAI6294938.1"/>
    <property type="molecule type" value="Genomic_DNA"/>
</dbReference>
<organism evidence="1 2">
    <name type="scientific">Pyricularia grisea</name>
    <name type="common">Crabgrass-specific blast fungus</name>
    <name type="synonym">Magnaporthe grisea</name>
    <dbReference type="NCBI Taxonomy" id="148305"/>
    <lineage>
        <taxon>Eukaryota</taxon>
        <taxon>Fungi</taxon>
        <taxon>Dikarya</taxon>
        <taxon>Ascomycota</taxon>
        <taxon>Pezizomycotina</taxon>
        <taxon>Sordariomycetes</taxon>
        <taxon>Sordariomycetidae</taxon>
        <taxon>Magnaporthales</taxon>
        <taxon>Pyriculariaceae</taxon>
        <taxon>Pyricularia</taxon>
    </lineage>
</organism>
<accession>A0ABQ8NCN2</accession>
<name>A0ABQ8NCN2_PYRGI</name>
<evidence type="ECO:0000313" key="2">
    <source>
        <dbReference type="Proteomes" id="UP001059893"/>
    </source>
</evidence>
<proteinExistence type="predicted"/>
<dbReference type="Proteomes" id="UP001059893">
    <property type="component" value="Unassembled WGS sequence"/>
</dbReference>
<evidence type="ECO:0000313" key="1">
    <source>
        <dbReference type="EMBL" id="KAI6294938.1"/>
    </source>
</evidence>
<reference evidence="1" key="1">
    <citation type="submission" date="2021-01" db="EMBL/GenBank/DDBJ databases">
        <title>Deciphering the adaptive evolutionary patterns associated with biogeogrpahic diversity in the finger millet blast pathogen Magnaporthe oryzae in Eastern Africa.</title>
        <authorList>
            <person name="Onyema G."/>
            <person name="Shittu T.A."/>
            <person name="Dodsworth S."/>
            <person name="Devilliers S."/>
            <person name="Muthumeenakshi S."/>
            <person name="Sreenivasaprasad S."/>
        </authorList>
    </citation>
    <scope>NUCLEOTIDE SEQUENCE</scope>
    <source>
        <strain evidence="1">D15/s37</strain>
    </source>
</reference>
<gene>
    <name evidence="1" type="ORF">MCOR33_008051</name>
</gene>
<sequence>MPKKRTLIRFEPGQGCQVCRKWMAKTKCPENICGKLAETSVFLEKSALALLDTLGGIELLKSTNSANPEIATVIEGLEEKAKSAREIFEKACDIWLEAWYAAKGNSNGNNPIDDSLDSLSEIMKTCLLLQLLPHSPEARLHSANFLLKSGGVTDSTFPPLVVNQLLQARQKAKEETKNDFHL</sequence>
<comment type="caution">
    <text evidence="1">The sequence shown here is derived from an EMBL/GenBank/DDBJ whole genome shotgun (WGS) entry which is preliminary data.</text>
</comment>
<keyword evidence="2" id="KW-1185">Reference proteome</keyword>
<protein>
    <submittedName>
        <fullName evidence="1">Uncharacterized protein</fullName>
    </submittedName>
</protein>